<dbReference type="HOGENOM" id="CLU_2652055_0_0_0"/>
<evidence type="ECO:0000313" key="2">
    <source>
        <dbReference type="Proteomes" id="UP000001025"/>
    </source>
</evidence>
<dbReference type="STRING" id="243090.RB4892"/>
<reference evidence="1 2" key="1">
    <citation type="journal article" date="2003" name="Proc. Natl. Acad. Sci. U.S.A.">
        <title>Complete genome sequence of the marine planctomycete Pirellula sp. strain 1.</title>
        <authorList>
            <person name="Gloeckner F.O."/>
            <person name="Kube M."/>
            <person name="Bauer M."/>
            <person name="Teeling H."/>
            <person name="Lombardot T."/>
            <person name="Ludwig W."/>
            <person name="Gade D."/>
            <person name="Beck A."/>
            <person name="Borzym K."/>
            <person name="Heitmann K."/>
            <person name="Rabus R."/>
            <person name="Schlesner H."/>
            <person name="Amann R."/>
            <person name="Reinhardt R."/>
        </authorList>
    </citation>
    <scope>NUCLEOTIDE SEQUENCE [LARGE SCALE GENOMIC DNA]</scope>
    <source>
        <strain evidence="2">DSM 10527 / NCIMB 13988 / SH1</strain>
    </source>
</reference>
<evidence type="ECO:0000313" key="1">
    <source>
        <dbReference type="EMBL" id="CAD78159.1"/>
    </source>
</evidence>
<dbReference type="KEGG" id="rba:RB4892"/>
<name>Q7UH20_RHOBA</name>
<dbReference type="Proteomes" id="UP000001025">
    <property type="component" value="Chromosome"/>
</dbReference>
<accession>Q7UH20</accession>
<organism evidence="1 2">
    <name type="scientific">Rhodopirellula baltica (strain DSM 10527 / NCIMB 13988 / SH1)</name>
    <dbReference type="NCBI Taxonomy" id="243090"/>
    <lineage>
        <taxon>Bacteria</taxon>
        <taxon>Pseudomonadati</taxon>
        <taxon>Planctomycetota</taxon>
        <taxon>Planctomycetia</taxon>
        <taxon>Pirellulales</taxon>
        <taxon>Pirellulaceae</taxon>
        <taxon>Rhodopirellula</taxon>
    </lineage>
</organism>
<dbReference type="EMBL" id="BX294141">
    <property type="protein sequence ID" value="CAD78159.1"/>
    <property type="molecule type" value="Genomic_DNA"/>
</dbReference>
<gene>
    <name evidence="1" type="ordered locus">RB4892</name>
</gene>
<keyword evidence="2" id="KW-1185">Reference proteome</keyword>
<protein>
    <submittedName>
        <fullName evidence="1">Uncharacterized protein</fullName>
    </submittedName>
</protein>
<dbReference type="AlphaFoldDB" id="Q7UH20"/>
<dbReference type="EnsemblBacteria" id="CAD78159">
    <property type="protein sequence ID" value="CAD78159"/>
    <property type="gene ID" value="RB4892"/>
</dbReference>
<dbReference type="PATRIC" id="fig|243090.15.peg.2324"/>
<proteinExistence type="predicted"/>
<dbReference type="InParanoid" id="Q7UH20"/>
<sequence>MSIFNLSDGVQIDIRLLNRFRYQPRLLLLAGWEMKPPLGSVLGSVILVSKWLKGSTNLSRKFSSVGRRTTTAGQKI</sequence>